<dbReference type="InterPro" id="IPR039175">
    <property type="entry name" value="TIM22"/>
</dbReference>
<comment type="similarity">
    <text evidence="2 9">Belongs to the Tim17/Tim22/Tim23 family.</text>
</comment>
<keyword evidence="7 9" id="KW-0472">Membrane</keyword>
<evidence type="ECO:0000256" key="2">
    <source>
        <dbReference type="ARBA" id="ARBA00008444"/>
    </source>
</evidence>
<dbReference type="PANTHER" id="PTHR14110">
    <property type="entry name" value="MITOCHONDRIAL IMPORT INNER MEMBRANE TRANSLOCASE SUBUNIT TIM22"/>
    <property type="match status" value="1"/>
</dbReference>
<keyword evidence="5 9" id="KW-1133">Transmembrane helix</keyword>
<evidence type="ECO:0000256" key="1">
    <source>
        <dbReference type="ARBA" id="ARBA00004448"/>
    </source>
</evidence>
<reference evidence="10 11" key="2">
    <citation type="submission" date="2018-11" db="EMBL/GenBank/DDBJ databases">
        <authorList>
            <consortium name="Pathogen Informatics"/>
        </authorList>
    </citation>
    <scope>NUCLEOTIDE SEQUENCE [LARGE SCALE GENOMIC DNA]</scope>
</reference>
<reference evidence="12" key="1">
    <citation type="submission" date="2017-02" db="UniProtKB">
        <authorList>
            <consortium name="WormBaseParasite"/>
        </authorList>
    </citation>
    <scope>IDENTIFICATION</scope>
</reference>
<dbReference type="Proteomes" id="UP000282613">
    <property type="component" value="Unassembled WGS sequence"/>
</dbReference>
<evidence type="ECO:0000313" key="12">
    <source>
        <dbReference type="WBParaSite" id="TASK_0001031001-mRNA-1"/>
    </source>
</evidence>
<dbReference type="Pfam" id="PF02466">
    <property type="entry name" value="Tim17"/>
    <property type="match status" value="1"/>
</dbReference>
<dbReference type="EMBL" id="UYRS01022568">
    <property type="protein sequence ID" value="VDK51611.1"/>
    <property type="molecule type" value="Genomic_DNA"/>
</dbReference>
<organism evidence="12">
    <name type="scientific">Taenia asiatica</name>
    <name type="common">Asian tapeworm</name>
    <dbReference type="NCBI Taxonomy" id="60517"/>
    <lineage>
        <taxon>Eukaryota</taxon>
        <taxon>Metazoa</taxon>
        <taxon>Spiralia</taxon>
        <taxon>Lophotrochozoa</taxon>
        <taxon>Platyhelminthes</taxon>
        <taxon>Cestoda</taxon>
        <taxon>Eucestoda</taxon>
        <taxon>Cyclophyllidea</taxon>
        <taxon>Taeniidae</taxon>
        <taxon>Taenia</taxon>
    </lineage>
</organism>
<keyword evidence="11" id="KW-1185">Reference proteome</keyword>
<proteinExistence type="inferred from homology"/>
<dbReference type="GO" id="GO:0042721">
    <property type="term" value="C:TIM22 mitochondrial import inner membrane insertion complex"/>
    <property type="evidence" value="ECO:0007669"/>
    <property type="project" value="UniProtKB-UniRule"/>
</dbReference>
<keyword evidence="9" id="KW-0653">Protein transport</keyword>
<comment type="subunit">
    <text evidence="9">Component of the TIM22 complex.</text>
</comment>
<dbReference type="OrthoDB" id="75343at2759"/>
<comment type="function">
    <text evidence="8 9">Essential core component of the TIM22 complex, a complex that mediates the import and insertion of multi-pass transmembrane proteins into the mitochondrial inner membrane. In the TIM22 complex, it constitutes the voltage-activated and signal-gated channel. Forms a twin-pore translocase that uses the membrane potential as external driving force in 2 voltage-dependent steps.</text>
</comment>
<evidence type="ECO:0000313" key="10">
    <source>
        <dbReference type="EMBL" id="VDK51611.1"/>
    </source>
</evidence>
<dbReference type="AlphaFoldDB" id="A0A0R3WHG7"/>
<feature type="transmembrane region" description="Helical" evidence="9">
    <location>
        <begin position="198"/>
        <end position="217"/>
    </location>
</feature>
<evidence type="ECO:0000313" key="11">
    <source>
        <dbReference type="Proteomes" id="UP000282613"/>
    </source>
</evidence>
<keyword evidence="9" id="KW-0811">Translocation</keyword>
<dbReference type="WBParaSite" id="TASK_0001031001-mRNA-1">
    <property type="protein sequence ID" value="TASK_0001031001-mRNA-1"/>
    <property type="gene ID" value="TASK_0001031001"/>
</dbReference>
<dbReference type="GO" id="GO:0030943">
    <property type="term" value="F:mitochondrion targeting sequence binding"/>
    <property type="evidence" value="ECO:0007669"/>
    <property type="project" value="TreeGrafter"/>
</dbReference>
<evidence type="ECO:0000256" key="7">
    <source>
        <dbReference type="ARBA" id="ARBA00023136"/>
    </source>
</evidence>
<evidence type="ECO:0000256" key="3">
    <source>
        <dbReference type="ARBA" id="ARBA00022692"/>
    </source>
</evidence>
<dbReference type="GO" id="GO:0045039">
    <property type="term" value="P:protein insertion into mitochondrial inner membrane"/>
    <property type="evidence" value="ECO:0007669"/>
    <property type="project" value="UniProtKB-UniRule"/>
</dbReference>
<dbReference type="GO" id="GO:0008320">
    <property type="term" value="F:protein transmembrane transporter activity"/>
    <property type="evidence" value="ECO:0007669"/>
    <property type="project" value="UniProtKB-UniRule"/>
</dbReference>
<dbReference type="PANTHER" id="PTHR14110:SF0">
    <property type="entry name" value="MITOCHONDRIAL IMPORT INNER MEMBRANE TRANSLOCASE SUBUNIT TIM22"/>
    <property type="match status" value="1"/>
</dbReference>
<keyword evidence="9" id="KW-0813">Transport</keyword>
<accession>A0A0R3WHG7</accession>
<evidence type="ECO:0000256" key="9">
    <source>
        <dbReference type="RuleBase" id="RU367038"/>
    </source>
</evidence>
<gene>
    <name evidence="10" type="ORF">TASK_LOCUS10311</name>
</gene>
<sequence length="221" mass="23679">MGEPPASDVGRDVEIQHLLRERYKHILDISDDDKTRLLTLSARFKAATDTDDPLLLKRAISDHITKNLNALMMLKVPNFPLPSREEIYVHKFMDGCAFKSLISCFGGLVLGGVFGLFTASIDPLSTVTGTEAVSVKTVAKEMYARAVSHGKNFAVIGALFAGTECGLESYRGRSDLFNSAVTGALVGGSIGLRAGLNAGAAGAVGFACFSTVVDFYFRHNV</sequence>
<keyword evidence="3 9" id="KW-0812">Transmembrane</keyword>
<name>A0A0R3WHG7_TAEAS</name>
<evidence type="ECO:0000256" key="5">
    <source>
        <dbReference type="ARBA" id="ARBA00022989"/>
    </source>
</evidence>
<comment type="subcellular location">
    <subcellularLocation>
        <location evidence="1 9">Mitochondrion inner membrane</location>
        <topology evidence="1 9">Multi-pass membrane protein</topology>
    </subcellularLocation>
</comment>
<dbReference type="STRING" id="60517.A0A0R3WHG7"/>
<evidence type="ECO:0000256" key="4">
    <source>
        <dbReference type="ARBA" id="ARBA00022792"/>
    </source>
</evidence>
<evidence type="ECO:0000256" key="8">
    <source>
        <dbReference type="ARBA" id="ARBA00024713"/>
    </source>
</evidence>
<feature type="transmembrane region" description="Helical" evidence="9">
    <location>
        <begin position="101"/>
        <end position="121"/>
    </location>
</feature>
<keyword evidence="6 9" id="KW-0496">Mitochondrion</keyword>
<keyword evidence="4 9" id="KW-0999">Mitochondrion inner membrane</keyword>
<protein>
    <recommendedName>
        <fullName evidence="9">Mitochondrial import inner membrane translocase subunit TIM22</fullName>
    </recommendedName>
</protein>
<evidence type="ECO:0000256" key="6">
    <source>
        <dbReference type="ARBA" id="ARBA00023128"/>
    </source>
</evidence>